<evidence type="ECO:0000313" key="2">
    <source>
        <dbReference type="Proteomes" id="UP000266634"/>
    </source>
</evidence>
<dbReference type="Proteomes" id="UP000266634">
    <property type="component" value="Unassembled WGS sequence"/>
</dbReference>
<name>A0A399P601_9MICO</name>
<feature type="non-terminal residue" evidence="1">
    <location>
        <position position="57"/>
    </location>
</feature>
<dbReference type="EMBL" id="QWEA01001359">
    <property type="protein sequence ID" value="RIJ01270.1"/>
    <property type="molecule type" value="Genomic_DNA"/>
</dbReference>
<proteinExistence type="predicted"/>
<sequence>MFVAWRDLRFARGRFAQSSLDDATVAAWRGTAGVTAVTPVGIAQGRATVPGSDAVAV</sequence>
<dbReference type="AlphaFoldDB" id="A0A399P601"/>
<gene>
    <name evidence="1" type="ORF">DZF93_18540</name>
</gene>
<reference evidence="1 2" key="1">
    <citation type="submission" date="2018-08" db="EMBL/GenBank/DDBJ databases">
        <title>Genome Sequence of Clavibacter michiganensis Subspecies type strains, and the Atypical Peach-Colored Strains Isolated from Tomato.</title>
        <authorList>
            <person name="Osdaghi E."/>
            <person name="Portier P."/>
            <person name="Briand M."/>
            <person name="Jacques M.-A."/>
        </authorList>
    </citation>
    <scope>NUCLEOTIDE SEQUENCE [LARGE SCALE GENOMIC DNA]</scope>
    <source>
        <strain evidence="1 2">CFBP 6488</strain>
    </source>
</reference>
<accession>A0A399P601</accession>
<evidence type="ECO:0000313" key="1">
    <source>
        <dbReference type="EMBL" id="RIJ01270.1"/>
    </source>
</evidence>
<protein>
    <submittedName>
        <fullName evidence="1">ABC transporter permease</fullName>
    </submittedName>
</protein>
<comment type="caution">
    <text evidence="1">The sequence shown here is derived from an EMBL/GenBank/DDBJ whole genome shotgun (WGS) entry which is preliminary data.</text>
</comment>
<organism evidence="1 2">
    <name type="scientific">Clavibacter michiganensis subsp. insidiosus</name>
    <dbReference type="NCBI Taxonomy" id="33014"/>
    <lineage>
        <taxon>Bacteria</taxon>
        <taxon>Bacillati</taxon>
        <taxon>Actinomycetota</taxon>
        <taxon>Actinomycetes</taxon>
        <taxon>Micrococcales</taxon>
        <taxon>Microbacteriaceae</taxon>
        <taxon>Clavibacter</taxon>
    </lineage>
</organism>